<dbReference type="PROSITE" id="PS51755">
    <property type="entry name" value="OMPR_PHOB"/>
    <property type="match status" value="1"/>
</dbReference>
<dbReference type="Gene3D" id="1.10.10.10">
    <property type="entry name" value="Winged helix-like DNA-binding domain superfamily/Winged helix DNA-binding domain"/>
    <property type="match status" value="1"/>
</dbReference>
<keyword evidence="11" id="KW-1185">Reference proteome</keyword>
<evidence type="ECO:0000256" key="2">
    <source>
        <dbReference type="ARBA" id="ARBA00023012"/>
    </source>
</evidence>
<dbReference type="EMBL" id="SMAG01000001">
    <property type="protein sequence ID" value="TCS96565.1"/>
    <property type="molecule type" value="Genomic_DNA"/>
</dbReference>
<comment type="caution">
    <text evidence="10">The sequence shown here is derived from an EMBL/GenBank/DDBJ whole genome shotgun (WGS) entry which is preliminary data.</text>
</comment>
<proteinExistence type="predicted"/>
<dbReference type="PROSITE" id="PS50110">
    <property type="entry name" value="RESPONSE_REGULATORY"/>
    <property type="match status" value="1"/>
</dbReference>
<keyword evidence="3" id="KW-0805">Transcription regulation</keyword>
<dbReference type="SUPFAM" id="SSF52172">
    <property type="entry name" value="CheY-like"/>
    <property type="match status" value="1"/>
</dbReference>
<dbReference type="PANTHER" id="PTHR48111:SF43">
    <property type="entry name" value="STAGE 0 SPORULATION PROTEIN A HOMOLOG"/>
    <property type="match status" value="1"/>
</dbReference>
<dbReference type="RefSeq" id="WP_131922967.1">
    <property type="nucleotide sequence ID" value="NZ_SMAG01000001.1"/>
</dbReference>
<dbReference type="GO" id="GO:0000156">
    <property type="term" value="F:phosphorelay response regulator activity"/>
    <property type="evidence" value="ECO:0007669"/>
    <property type="project" value="TreeGrafter"/>
</dbReference>
<dbReference type="Gene3D" id="6.10.250.690">
    <property type="match status" value="1"/>
</dbReference>
<dbReference type="AlphaFoldDB" id="A0A4R3LBI2"/>
<evidence type="ECO:0000256" key="7">
    <source>
        <dbReference type="PROSITE-ProRule" id="PRU01091"/>
    </source>
</evidence>
<protein>
    <submittedName>
        <fullName evidence="10">DNA-binding response OmpR family regulator</fullName>
    </submittedName>
</protein>
<keyword evidence="1 6" id="KW-0597">Phosphoprotein</keyword>
<evidence type="ECO:0000256" key="5">
    <source>
        <dbReference type="ARBA" id="ARBA00023163"/>
    </source>
</evidence>
<evidence type="ECO:0000256" key="4">
    <source>
        <dbReference type="ARBA" id="ARBA00023125"/>
    </source>
</evidence>
<feature type="DNA-binding region" description="OmpR/PhoB-type" evidence="7">
    <location>
        <begin position="128"/>
        <end position="226"/>
    </location>
</feature>
<dbReference type="InterPro" id="IPR001789">
    <property type="entry name" value="Sig_transdc_resp-reg_receiver"/>
</dbReference>
<dbReference type="CDD" id="cd00383">
    <property type="entry name" value="trans_reg_C"/>
    <property type="match status" value="1"/>
</dbReference>
<dbReference type="GO" id="GO:0006355">
    <property type="term" value="P:regulation of DNA-templated transcription"/>
    <property type="evidence" value="ECO:0007669"/>
    <property type="project" value="InterPro"/>
</dbReference>
<evidence type="ECO:0000256" key="6">
    <source>
        <dbReference type="PROSITE-ProRule" id="PRU00169"/>
    </source>
</evidence>
<name>A0A4R3LBI2_9BACL</name>
<evidence type="ECO:0000313" key="10">
    <source>
        <dbReference type="EMBL" id="TCS96565.1"/>
    </source>
</evidence>
<keyword evidence="4 7" id="KW-0238">DNA-binding</keyword>
<evidence type="ECO:0000256" key="1">
    <source>
        <dbReference type="ARBA" id="ARBA00022553"/>
    </source>
</evidence>
<dbReference type="OrthoDB" id="2373414at2"/>
<dbReference type="InterPro" id="IPR016032">
    <property type="entry name" value="Sig_transdc_resp-reg_C-effctor"/>
</dbReference>
<feature type="modified residue" description="4-aspartylphosphate" evidence="6">
    <location>
        <position position="51"/>
    </location>
</feature>
<sequence length="232" mass="26818">MKLFVVEDDPIIAKSIQTFLEPYGYSVILAQDFSHVIEEFIRVQPHLVILDINLPYQNGFFLCQQIRRSSSVPILFLSARQSEIEQVLGMESGADDYMTKPFHLEVLLAKIKALIRRAYGKYAMEDLTPEMTLHGLTLHVKQMEMSYQGETQTLTKNEWKILYLLMSRAGSVVSREECLEKIWDDVRFVDDNTLTVNINRVRKKLLHWGLDSLIETQRGMGYMFHKKGGNNG</sequence>
<dbReference type="InterPro" id="IPR001867">
    <property type="entry name" value="OmpR/PhoB-type_DNA-bd"/>
</dbReference>
<feature type="domain" description="Response regulatory" evidence="8">
    <location>
        <begin position="2"/>
        <end position="115"/>
    </location>
</feature>
<feature type="domain" description="OmpR/PhoB-type" evidence="9">
    <location>
        <begin position="128"/>
        <end position="226"/>
    </location>
</feature>
<dbReference type="SMART" id="SM00448">
    <property type="entry name" value="REC"/>
    <property type="match status" value="1"/>
</dbReference>
<dbReference type="Pfam" id="PF00486">
    <property type="entry name" value="Trans_reg_C"/>
    <property type="match status" value="1"/>
</dbReference>
<dbReference type="Proteomes" id="UP000294937">
    <property type="component" value="Unassembled WGS sequence"/>
</dbReference>
<dbReference type="GO" id="GO:0005829">
    <property type="term" value="C:cytosol"/>
    <property type="evidence" value="ECO:0007669"/>
    <property type="project" value="TreeGrafter"/>
</dbReference>
<evidence type="ECO:0000259" key="9">
    <source>
        <dbReference type="PROSITE" id="PS51755"/>
    </source>
</evidence>
<gene>
    <name evidence="10" type="ORF">EDD58_101200</name>
</gene>
<dbReference type="InterPro" id="IPR036388">
    <property type="entry name" value="WH-like_DNA-bd_sf"/>
</dbReference>
<organism evidence="10 11">
    <name type="scientific">Hazenella coriacea</name>
    <dbReference type="NCBI Taxonomy" id="1179467"/>
    <lineage>
        <taxon>Bacteria</taxon>
        <taxon>Bacillati</taxon>
        <taxon>Bacillota</taxon>
        <taxon>Bacilli</taxon>
        <taxon>Bacillales</taxon>
        <taxon>Thermoactinomycetaceae</taxon>
        <taxon>Hazenella</taxon>
    </lineage>
</organism>
<keyword evidence="5" id="KW-0804">Transcription</keyword>
<dbReference type="SUPFAM" id="SSF46894">
    <property type="entry name" value="C-terminal effector domain of the bipartite response regulators"/>
    <property type="match status" value="1"/>
</dbReference>
<dbReference type="InterPro" id="IPR039420">
    <property type="entry name" value="WalR-like"/>
</dbReference>
<dbReference type="GO" id="GO:0000976">
    <property type="term" value="F:transcription cis-regulatory region binding"/>
    <property type="evidence" value="ECO:0007669"/>
    <property type="project" value="TreeGrafter"/>
</dbReference>
<accession>A0A4R3LBI2</accession>
<dbReference type="Gene3D" id="3.40.50.2300">
    <property type="match status" value="1"/>
</dbReference>
<evidence type="ECO:0000259" key="8">
    <source>
        <dbReference type="PROSITE" id="PS50110"/>
    </source>
</evidence>
<evidence type="ECO:0000313" key="11">
    <source>
        <dbReference type="Proteomes" id="UP000294937"/>
    </source>
</evidence>
<reference evidence="10 11" key="1">
    <citation type="submission" date="2019-03" db="EMBL/GenBank/DDBJ databases">
        <title>Genomic Encyclopedia of Type Strains, Phase IV (KMG-IV): sequencing the most valuable type-strain genomes for metagenomic binning, comparative biology and taxonomic classification.</title>
        <authorList>
            <person name="Goeker M."/>
        </authorList>
    </citation>
    <scope>NUCLEOTIDE SEQUENCE [LARGE SCALE GENOMIC DNA]</scope>
    <source>
        <strain evidence="10 11">DSM 45707</strain>
    </source>
</reference>
<evidence type="ECO:0000256" key="3">
    <source>
        <dbReference type="ARBA" id="ARBA00023015"/>
    </source>
</evidence>
<dbReference type="GO" id="GO:0032993">
    <property type="term" value="C:protein-DNA complex"/>
    <property type="evidence" value="ECO:0007669"/>
    <property type="project" value="TreeGrafter"/>
</dbReference>
<keyword evidence="2" id="KW-0902">Two-component regulatory system</keyword>
<dbReference type="SMART" id="SM00862">
    <property type="entry name" value="Trans_reg_C"/>
    <property type="match status" value="1"/>
</dbReference>
<dbReference type="PANTHER" id="PTHR48111">
    <property type="entry name" value="REGULATOR OF RPOS"/>
    <property type="match status" value="1"/>
</dbReference>
<dbReference type="InterPro" id="IPR011006">
    <property type="entry name" value="CheY-like_superfamily"/>
</dbReference>
<dbReference type="Pfam" id="PF00072">
    <property type="entry name" value="Response_reg"/>
    <property type="match status" value="1"/>
</dbReference>